<dbReference type="Proteomes" id="UP001148125">
    <property type="component" value="Unassembled WGS sequence"/>
</dbReference>
<keyword evidence="1" id="KW-0472">Membrane</keyword>
<feature type="transmembrane region" description="Helical" evidence="1">
    <location>
        <begin position="103"/>
        <end position="136"/>
    </location>
</feature>
<keyword evidence="1" id="KW-1133">Transmembrane helix</keyword>
<name>A0ABT5VJ18_9BACI</name>
<proteinExistence type="predicted"/>
<keyword evidence="1" id="KW-0812">Transmembrane</keyword>
<organism evidence="2 3">
    <name type="scientific">Alkalihalobacterium chitinilyticum</name>
    <dbReference type="NCBI Taxonomy" id="2980103"/>
    <lineage>
        <taxon>Bacteria</taxon>
        <taxon>Bacillati</taxon>
        <taxon>Bacillota</taxon>
        <taxon>Bacilli</taxon>
        <taxon>Bacillales</taxon>
        <taxon>Bacillaceae</taxon>
        <taxon>Alkalihalobacterium</taxon>
    </lineage>
</organism>
<dbReference type="InterPro" id="IPR035289">
    <property type="entry name" value="DUF5366"/>
</dbReference>
<feature type="transmembrane region" description="Helical" evidence="1">
    <location>
        <begin position="148"/>
        <end position="173"/>
    </location>
</feature>
<dbReference type="Pfam" id="PF17328">
    <property type="entry name" value="DUF5366"/>
    <property type="match status" value="1"/>
</dbReference>
<evidence type="ECO:0000313" key="3">
    <source>
        <dbReference type="Proteomes" id="UP001148125"/>
    </source>
</evidence>
<protein>
    <submittedName>
        <fullName evidence="2">YufK family protein</fullName>
    </submittedName>
</protein>
<gene>
    <name evidence="2" type="ORF">N7Z68_18970</name>
</gene>
<reference evidence="2" key="1">
    <citation type="submission" date="2024-05" db="EMBL/GenBank/DDBJ databases">
        <title>Alkalihalobacillus sp. strain MEB203 novel alkaliphilic bacterium from Lonar Lake, India.</title>
        <authorList>
            <person name="Joshi A."/>
            <person name="Thite S."/>
            <person name="Mengade P."/>
        </authorList>
    </citation>
    <scope>NUCLEOTIDE SEQUENCE</scope>
    <source>
        <strain evidence="2">MEB 203</strain>
    </source>
</reference>
<dbReference type="EMBL" id="JAOTPO010000016">
    <property type="protein sequence ID" value="MDE5415448.1"/>
    <property type="molecule type" value="Genomic_DNA"/>
</dbReference>
<accession>A0ABT5VJ18</accession>
<feature type="transmembrane region" description="Helical" evidence="1">
    <location>
        <begin position="51"/>
        <end position="75"/>
    </location>
</feature>
<sequence length="185" mass="21439">MKNRYITSHFPLFSILLFSTSLALFTEGYIVNQLQLLGLYDGMKEFFSESGIKITLLFLLLLFFFMVFSALKIIADTIIQLSLLFFSKDETGDELNKIRSGTWIYLIASLIALIFFHSIVVIMIVFISATFIYFIYFLFKLSDVLTPLHMFGLIMFHLLFWFTFIIAVSYAILTLYNSFISSLPL</sequence>
<evidence type="ECO:0000256" key="1">
    <source>
        <dbReference type="SAM" id="Phobius"/>
    </source>
</evidence>
<dbReference type="RefSeq" id="WP_275120051.1">
    <property type="nucleotide sequence ID" value="NZ_JAOTPO010000016.1"/>
</dbReference>
<evidence type="ECO:0000313" key="2">
    <source>
        <dbReference type="EMBL" id="MDE5415448.1"/>
    </source>
</evidence>
<comment type="caution">
    <text evidence="2">The sequence shown here is derived from an EMBL/GenBank/DDBJ whole genome shotgun (WGS) entry which is preliminary data.</text>
</comment>
<keyword evidence="3" id="KW-1185">Reference proteome</keyword>
<feature type="transmembrane region" description="Helical" evidence="1">
    <location>
        <begin position="12"/>
        <end position="31"/>
    </location>
</feature>